<keyword evidence="3" id="KW-1185">Reference proteome</keyword>
<dbReference type="InterPro" id="IPR003961">
    <property type="entry name" value="FN3_dom"/>
</dbReference>
<dbReference type="InterPro" id="IPR013783">
    <property type="entry name" value="Ig-like_fold"/>
</dbReference>
<accession>A0ABT0TLK5</accession>
<dbReference type="EMBL" id="JAMLJM010000002">
    <property type="protein sequence ID" value="MCL9808373.1"/>
    <property type="molecule type" value="Genomic_DNA"/>
</dbReference>
<dbReference type="InterPro" id="IPR036116">
    <property type="entry name" value="FN3_sf"/>
</dbReference>
<dbReference type="Proteomes" id="UP001317191">
    <property type="component" value="Unassembled WGS sequence"/>
</dbReference>
<feature type="domain" description="Fibronectin type-III" evidence="1">
    <location>
        <begin position="116"/>
        <end position="212"/>
    </location>
</feature>
<gene>
    <name evidence="2" type="ORF">NAT50_03280</name>
</gene>
<dbReference type="PROSITE" id="PS51257">
    <property type="entry name" value="PROKAR_LIPOPROTEIN"/>
    <property type="match status" value="1"/>
</dbReference>
<evidence type="ECO:0000313" key="2">
    <source>
        <dbReference type="EMBL" id="MCL9808373.1"/>
    </source>
</evidence>
<dbReference type="Pfam" id="PF00041">
    <property type="entry name" value="fn3"/>
    <property type="match status" value="1"/>
</dbReference>
<dbReference type="InterPro" id="IPR011042">
    <property type="entry name" value="6-blade_b-propeller_TolB-like"/>
</dbReference>
<dbReference type="SUPFAM" id="SSF69304">
    <property type="entry name" value="Tricorn protease N-terminal domain"/>
    <property type="match status" value="1"/>
</dbReference>
<sequence length="494" mass="54753">MKIVSKIVISVVFILILGCSKESFDEGGSGTIKGRVVRDGTFESLANVKISSNPNTSIVFTDSTGNFTMQNIPVGTYSFQAQKEGYVARFESGTILVNEVIEIVFELKPEEKVNEPPTTPVLKTPTDNSVDLPLNVTLTWSATDPESDPLQYTLTLRNDKDNSIVTISDLKESSYNLTNLKYSTKYYWQIAVSDGVNPSVLSAVGSFRTLDFPNARFLFTRRIEGNNVIFTANESGQELQITSSTSNCYRPKRNLQINRIAFIKSVGGQEHIFTMKPDGSDVLKITNSVPIAGFNMDHVTFSWSGNGSQIIYPYFDKLYRINADGSGLVQLYQADSGKFISECDWSNDNSLIALKTNDINGYNAEIIILDSAGNYSSTILTGVVGAVGGLHFSVNNQKLIYTMDNSGYQSPDYRQLDNCIYLYNFLTGLSTQLNVAKPAGTNDYDVRFSPNESELIFMNTSNDGISTRYIQKVSLTVNNSRTTLYTNGFMPDWK</sequence>
<evidence type="ECO:0000259" key="1">
    <source>
        <dbReference type="PROSITE" id="PS50853"/>
    </source>
</evidence>
<dbReference type="CDD" id="cd00063">
    <property type="entry name" value="FN3"/>
    <property type="match status" value="1"/>
</dbReference>
<dbReference type="RefSeq" id="WP_250591475.1">
    <property type="nucleotide sequence ID" value="NZ_JAMLJM010000002.1"/>
</dbReference>
<dbReference type="Gene3D" id="2.60.40.10">
    <property type="entry name" value="Immunoglobulins"/>
    <property type="match status" value="1"/>
</dbReference>
<dbReference type="Pfam" id="PF13715">
    <property type="entry name" value="CarbopepD_reg_2"/>
    <property type="match status" value="1"/>
</dbReference>
<organism evidence="2 3">
    <name type="scientific">Flavobacterium luminosum</name>
    <dbReference type="NCBI Taxonomy" id="2949086"/>
    <lineage>
        <taxon>Bacteria</taxon>
        <taxon>Pseudomonadati</taxon>
        <taxon>Bacteroidota</taxon>
        <taxon>Flavobacteriia</taxon>
        <taxon>Flavobacteriales</taxon>
        <taxon>Flavobacteriaceae</taxon>
        <taxon>Flavobacterium</taxon>
    </lineage>
</organism>
<dbReference type="Gene3D" id="2.60.40.1120">
    <property type="entry name" value="Carboxypeptidase-like, regulatory domain"/>
    <property type="match status" value="1"/>
</dbReference>
<protein>
    <submittedName>
        <fullName evidence="2">Carboxypeptidase-like regulatory domain-containing protein</fullName>
    </submittedName>
</protein>
<dbReference type="PROSITE" id="PS50853">
    <property type="entry name" value="FN3"/>
    <property type="match status" value="1"/>
</dbReference>
<dbReference type="InterPro" id="IPR013784">
    <property type="entry name" value="Carb-bd-like_fold"/>
</dbReference>
<name>A0ABT0TLK5_9FLAO</name>
<comment type="caution">
    <text evidence="2">The sequence shown here is derived from an EMBL/GenBank/DDBJ whole genome shotgun (WGS) entry which is preliminary data.</text>
</comment>
<reference evidence="2 3" key="1">
    <citation type="submission" date="2022-05" db="EMBL/GenBank/DDBJ databases">
        <title>Flavobacterium sp., isolated from activated sludge.</title>
        <authorList>
            <person name="Ran Q."/>
        </authorList>
    </citation>
    <scope>NUCLEOTIDE SEQUENCE [LARGE SCALE GENOMIC DNA]</scope>
    <source>
        <strain evidence="2 3">HXWNR70</strain>
    </source>
</reference>
<evidence type="ECO:0000313" key="3">
    <source>
        <dbReference type="Proteomes" id="UP001317191"/>
    </source>
</evidence>
<dbReference type="SUPFAM" id="SSF49452">
    <property type="entry name" value="Starch-binding domain-like"/>
    <property type="match status" value="1"/>
</dbReference>
<dbReference type="SUPFAM" id="SSF49265">
    <property type="entry name" value="Fibronectin type III"/>
    <property type="match status" value="1"/>
</dbReference>
<proteinExistence type="predicted"/>
<dbReference type="Gene3D" id="2.120.10.30">
    <property type="entry name" value="TolB, C-terminal domain"/>
    <property type="match status" value="1"/>
</dbReference>